<dbReference type="AlphaFoldDB" id="A0AAV7PGZ9"/>
<name>A0AAV7PGZ9_PLEWA</name>
<evidence type="ECO:0000256" key="1">
    <source>
        <dbReference type="SAM" id="MobiDB-lite"/>
    </source>
</evidence>
<protein>
    <submittedName>
        <fullName evidence="2">Uncharacterized protein</fullName>
    </submittedName>
</protein>
<dbReference type="EMBL" id="JANPWB010000011">
    <property type="protein sequence ID" value="KAJ1127410.1"/>
    <property type="molecule type" value="Genomic_DNA"/>
</dbReference>
<accession>A0AAV7PGZ9</accession>
<organism evidence="2 3">
    <name type="scientific">Pleurodeles waltl</name>
    <name type="common">Iberian ribbed newt</name>
    <dbReference type="NCBI Taxonomy" id="8319"/>
    <lineage>
        <taxon>Eukaryota</taxon>
        <taxon>Metazoa</taxon>
        <taxon>Chordata</taxon>
        <taxon>Craniata</taxon>
        <taxon>Vertebrata</taxon>
        <taxon>Euteleostomi</taxon>
        <taxon>Amphibia</taxon>
        <taxon>Batrachia</taxon>
        <taxon>Caudata</taxon>
        <taxon>Salamandroidea</taxon>
        <taxon>Salamandridae</taxon>
        <taxon>Pleurodelinae</taxon>
        <taxon>Pleurodeles</taxon>
    </lineage>
</organism>
<proteinExistence type="predicted"/>
<feature type="region of interest" description="Disordered" evidence="1">
    <location>
        <begin position="1"/>
        <end position="119"/>
    </location>
</feature>
<evidence type="ECO:0000313" key="3">
    <source>
        <dbReference type="Proteomes" id="UP001066276"/>
    </source>
</evidence>
<feature type="compositionally biased region" description="Basic and acidic residues" evidence="1">
    <location>
        <begin position="66"/>
        <end position="87"/>
    </location>
</feature>
<gene>
    <name evidence="2" type="ORF">NDU88_005812</name>
</gene>
<dbReference type="Proteomes" id="UP001066276">
    <property type="component" value="Chromosome 7"/>
</dbReference>
<reference evidence="2" key="1">
    <citation type="journal article" date="2022" name="bioRxiv">
        <title>Sequencing and chromosome-scale assembly of the giantPleurodeles waltlgenome.</title>
        <authorList>
            <person name="Brown T."/>
            <person name="Elewa A."/>
            <person name="Iarovenko S."/>
            <person name="Subramanian E."/>
            <person name="Araus A.J."/>
            <person name="Petzold A."/>
            <person name="Susuki M."/>
            <person name="Suzuki K.-i.T."/>
            <person name="Hayashi T."/>
            <person name="Toyoda A."/>
            <person name="Oliveira C."/>
            <person name="Osipova E."/>
            <person name="Leigh N.D."/>
            <person name="Simon A."/>
            <person name="Yun M.H."/>
        </authorList>
    </citation>
    <scope>NUCLEOTIDE SEQUENCE</scope>
    <source>
        <strain evidence="2">20211129_DDA</strain>
        <tissue evidence="2">Liver</tissue>
    </source>
</reference>
<sequence>METLAASLPHFPVPMETLNSFRTAEGQIDAGRVEEEEGGVHGEPQRNQGAGAGEQETTRPGPVNRGDVEDKPKGERAPETRTKEPSHDPGGSWLSKVRSLLGTRGRNTKTLLGKGTGEG</sequence>
<keyword evidence="3" id="KW-1185">Reference proteome</keyword>
<evidence type="ECO:0000313" key="2">
    <source>
        <dbReference type="EMBL" id="KAJ1127410.1"/>
    </source>
</evidence>
<comment type="caution">
    <text evidence="2">The sequence shown here is derived from an EMBL/GenBank/DDBJ whole genome shotgun (WGS) entry which is preliminary data.</text>
</comment>